<proteinExistence type="predicted"/>
<name>A0AAW0ZIX3_9HYME</name>
<evidence type="ECO:0000313" key="1">
    <source>
        <dbReference type="EMBL" id="KAK9297575.1"/>
    </source>
</evidence>
<gene>
    <name evidence="1" type="ORF">QLX08_008792</name>
</gene>
<protein>
    <submittedName>
        <fullName evidence="1">Uncharacterized protein</fullName>
    </submittedName>
</protein>
<reference evidence="1 2" key="1">
    <citation type="submission" date="2024-05" db="EMBL/GenBank/DDBJ databases">
        <title>The nuclear and mitochondrial genome assemblies of Tetragonisca angustula (Apidae: Meliponini), a tiny yet remarkable pollinator in the Neotropics.</title>
        <authorList>
            <person name="Ferrari R."/>
            <person name="Ricardo P.C."/>
            <person name="Dias F.C."/>
            <person name="Araujo N.S."/>
            <person name="Soares D.O."/>
            <person name="Zhou Q.-S."/>
            <person name="Zhu C.-D."/>
            <person name="Coutinho L."/>
            <person name="Airas M.C."/>
            <person name="Batista T.M."/>
        </authorList>
    </citation>
    <scope>NUCLEOTIDE SEQUENCE [LARGE SCALE GENOMIC DNA]</scope>
    <source>
        <strain evidence="1">ASF017062</strain>
        <tissue evidence="1">Abdomen</tissue>
    </source>
</reference>
<evidence type="ECO:0000313" key="2">
    <source>
        <dbReference type="Proteomes" id="UP001432146"/>
    </source>
</evidence>
<dbReference type="EMBL" id="JAWNGG020000189">
    <property type="protein sequence ID" value="KAK9297575.1"/>
    <property type="molecule type" value="Genomic_DNA"/>
</dbReference>
<sequence>MLNLYAKFKKSCKRDRRERRRGMKEHCLPPVVQGYIGTCVEVFSRCVDLTQQRPLEEKETTRGRTIICLSGGKLGLQILTQTSKLFHSK</sequence>
<dbReference type="Proteomes" id="UP001432146">
    <property type="component" value="Unassembled WGS sequence"/>
</dbReference>
<organism evidence="1 2">
    <name type="scientific">Tetragonisca angustula</name>
    <dbReference type="NCBI Taxonomy" id="166442"/>
    <lineage>
        <taxon>Eukaryota</taxon>
        <taxon>Metazoa</taxon>
        <taxon>Ecdysozoa</taxon>
        <taxon>Arthropoda</taxon>
        <taxon>Hexapoda</taxon>
        <taxon>Insecta</taxon>
        <taxon>Pterygota</taxon>
        <taxon>Neoptera</taxon>
        <taxon>Endopterygota</taxon>
        <taxon>Hymenoptera</taxon>
        <taxon>Apocrita</taxon>
        <taxon>Aculeata</taxon>
        <taxon>Apoidea</taxon>
        <taxon>Anthophila</taxon>
        <taxon>Apidae</taxon>
        <taxon>Tetragonisca</taxon>
    </lineage>
</organism>
<keyword evidence="2" id="KW-1185">Reference proteome</keyword>
<dbReference type="AlphaFoldDB" id="A0AAW0ZIX3"/>
<accession>A0AAW0ZIX3</accession>
<comment type="caution">
    <text evidence="1">The sequence shown here is derived from an EMBL/GenBank/DDBJ whole genome shotgun (WGS) entry which is preliminary data.</text>
</comment>